<gene>
    <name evidence="1" type="ORF">HMPREF9098_1637</name>
</gene>
<protein>
    <recommendedName>
        <fullName evidence="3">Extensin</fullName>
    </recommendedName>
</protein>
<name>F0F0K2_9NEIS</name>
<dbReference type="AlphaFoldDB" id="F0F0K2"/>
<dbReference type="STRING" id="888741.HMPREF9098_1637"/>
<accession>F0F0K2</accession>
<comment type="caution">
    <text evidence="1">The sequence shown here is derived from an EMBL/GenBank/DDBJ whole genome shotgun (WGS) entry which is preliminary data.</text>
</comment>
<sequence>MKYFTLLQTLPEGRIYQTDLTPVVQFQDWLDDFEELLRQSPRFATVCTPMRLDKSPEQRTADRKLYLDWIRAHQPQLDAQCAAMLMVEPDPEIFAELQQQSSKLAVSLNVRYTLARTQDEALQLAAQALKQQFGA</sequence>
<evidence type="ECO:0008006" key="3">
    <source>
        <dbReference type="Google" id="ProtNLM"/>
    </source>
</evidence>
<keyword evidence="2" id="KW-1185">Reference proteome</keyword>
<dbReference type="EMBL" id="AEWV01000029">
    <property type="protein sequence ID" value="EGC16956.1"/>
    <property type="molecule type" value="Genomic_DNA"/>
</dbReference>
<evidence type="ECO:0000313" key="1">
    <source>
        <dbReference type="EMBL" id="EGC16956.1"/>
    </source>
</evidence>
<organism evidence="1 2">
    <name type="scientific">Kingella denitrificans ATCC 33394</name>
    <dbReference type="NCBI Taxonomy" id="888741"/>
    <lineage>
        <taxon>Bacteria</taxon>
        <taxon>Pseudomonadati</taxon>
        <taxon>Pseudomonadota</taxon>
        <taxon>Betaproteobacteria</taxon>
        <taxon>Neisseriales</taxon>
        <taxon>Neisseriaceae</taxon>
        <taxon>Kingella</taxon>
    </lineage>
</organism>
<evidence type="ECO:0000313" key="2">
    <source>
        <dbReference type="Proteomes" id="UP000004088"/>
    </source>
</evidence>
<dbReference type="HOGENOM" id="CLU_136166_0_0_4"/>
<dbReference type="RefSeq" id="WP_003783418.1">
    <property type="nucleotide sequence ID" value="NZ_GL870929.1"/>
</dbReference>
<dbReference type="Proteomes" id="UP000004088">
    <property type="component" value="Unassembled WGS sequence"/>
</dbReference>
<proteinExistence type="predicted"/>
<reference evidence="1 2" key="1">
    <citation type="submission" date="2011-01" db="EMBL/GenBank/DDBJ databases">
        <authorList>
            <person name="Muzny D."/>
            <person name="Qin X."/>
            <person name="Deng J."/>
            <person name="Jiang H."/>
            <person name="Liu Y."/>
            <person name="Qu J."/>
            <person name="Song X.-Z."/>
            <person name="Zhang L."/>
            <person name="Thornton R."/>
            <person name="Coyle M."/>
            <person name="Francisco L."/>
            <person name="Jackson L."/>
            <person name="Javaid M."/>
            <person name="Korchina V."/>
            <person name="Kovar C."/>
            <person name="Mata R."/>
            <person name="Mathew T."/>
            <person name="Ngo R."/>
            <person name="Nguyen L."/>
            <person name="Nguyen N."/>
            <person name="Okwuonu G."/>
            <person name="Ongeri F."/>
            <person name="Pham C."/>
            <person name="Simmons D."/>
            <person name="Wilczek-Boney K."/>
            <person name="Hale W."/>
            <person name="Jakkamsetti A."/>
            <person name="Pham P."/>
            <person name="Ruth R."/>
            <person name="San Lucas F."/>
            <person name="Warren J."/>
            <person name="Zhang J."/>
            <person name="Zhao Z."/>
            <person name="Zhou C."/>
            <person name="Zhu D."/>
            <person name="Lee S."/>
            <person name="Bess C."/>
            <person name="Blankenburg K."/>
            <person name="Forbes L."/>
            <person name="Fu Q."/>
            <person name="Gubbala S."/>
            <person name="Hirani K."/>
            <person name="Jayaseelan J.C."/>
            <person name="Lara F."/>
            <person name="Munidasa M."/>
            <person name="Palculict T."/>
            <person name="Patil S."/>
            <person name="Pu L.-L."/>
            <person name="Saada N."/>
            <person name="Tang L."/>
            <person name="Weissenberger G."/>
            <person name="Zhu Y."/>
            <person name="Hemphill L."/>
            <person name="Shang Y."/>
            <person name="Youmans B."/>
            <person name="Ayvaz T."/>
            <person name="Ross M."/>
            <person name="Santibanez J."/>
            <person name="Aqrawi P."/>
            <person name="Gross S."/>
            <person name="Joshi V."/>
            <person name="Fowler G."/>
            <person name="Nazareth L."/>
            <person name="Reid J."/>
            <person name="Worley K."/>
            <person name="Petrosino J."/>
            <person name="Highlander S."/>
            <person name="Gibbs R."/>
        </authorList>
    </citation>
    <scope>NUCLEOTIDE SEQUENCE [LARGE SCALE GENOMIC DNA]</scope>
    <source>
        <strain evidence="1 2">ATCC 33394</strain>
    </source>
</reference>